<accession>A0A8J2SXE2</accession>
<sequence>MSATSSVDQAARQLLGSHHAENADDVSAVSDAKASGDCRRAWLGSAHYAAVDKMRLDGTLAELVDNAGDAGATRVDIDCDDATITIADDGCGCDAAGIGALGGHRTSTRTDASERFTGKFGQAFTRAVLSLGDTCTVISYQGLVFHVGLLSKRLQIESNTRECLLPVASFRYPSGYEEKVVEVVEDEDGQLWNKGSLIFERLIKANLENILAYGCADTKDALVALANKYRRANGLIIIVSDLDKRVVPCQADKTIYFKQSEGQRSKTRDDVYPYRQDARHALGWQYVVCSGAADQLPEEYKELAVAPLRPKIVMCGQELEAVDIAPERRSSGPVVSNGMEVKEIRFDRRKAAAVTIFTHSLDVEAPRRSHEERSTHWPHGLIGLRVGKTARATYPLPVEKVGGNPRVVDDLMAGRGALTLFFFQDEEHHSANEEQILVSKDKMDLRLPTDSEAKAHIFFGTHAAQSKAIVTRYEREKKKAEARAAAAAAPPRAPPPRLATLLGAPLPPEGSDEEMPAPPPRPPKKRRKRKPAAPPPPPLTSKRTRQTPAEKSVAKRVQQAMDLLQTGAMQFADVHGTGASIIFTERDGTFEVEIKRGDDDDATQD</sequence>
<reference evidence="2" key="1">
    <citation type="submission" date="2021-11" db="EMBL/GenBank/DDBJ databases">
        <authorList>
            <consortium name="Genoscope - CEA"/>
            <person name="William W."/>
        </authorList>
    </citation>
    <scope>NUCLEOTIDE SEQUENCE</scope>
</reference>
<gene>
    <name evidence="2" type="ORF">PECAL_5P10630</name>
</gene>
<feature type="compositionally biased region" description="Basic residues" evidence="1">
    <location>
        <begin position="522"/>
        <end position="531"/>
    </location>
</feature>
<evidence type="ECO:0000313" key="2">
    <source>
        <dbReference type="EMBL" id="CAH0376472.1"/>
    </source>
</evidence>
<protein>
    <submittedName>
        <fullName evidence="2">Uncharacterized protein</fullName>
    </submittedName>
</protein>
<organism evidence="2 3">
    <name type="scientific">Pelagomonas calceolata</name>
    <dbReference type="NCBI Taxonomy" id="35677"/>
    <lineage>
        <taxon>Eukaryota</taxon>
        <taxon>Sar</taxon>
        <taxon>Stramenopiles</taxon>
        <taxon>Ochrophyta</taxon>
        <taxon>Pelagophyceae</taxon>
        <taxon>Pelagomonadales</taxon>
        <taxon>Pelagomonadaceae</taxon>
        <taxon>Pelagomonas</taxon>
    </lineage>
</organism>
<dbReference type="Pfam" id="PF13589">
    <property type="entry name" value="HATPase_c_3"/>
    <property type="match status" value="1"/>
</dbReference>
<name>A0A8J2SXE2_9STRA</name>
<keyword evidence="3" id="KW-1185">Reference proteome</keyword>
<dbReference type="EMBL" id="CAKKNE010000005">
    <property type="protein sequence ID" value="CAH0376472.1"/>
    <property type="molecule type" value="Genomic_DNA"/>
</dbReference>
<comment type="caution">
    <text evidence="2">The sequence shown here is derived from an EMBL/GenBank/DDBJ whole genome shotgun (WGS) entry which is preliminary data.</text>
</comment>
<dbReference type="AlphaFoldDB" id="A0A8J2SXE2"/>
<evidence type="ECO:0000256" key="1">
    <source>
        <dbReference type="SAM" id="MobiDB-lite"/>
    </source>
</evidence>
<dbReference type="InterPro" id="IPR036890">
    <property type="entry name" value="HATPase_C_sf"/>
</dbReference>
<dbReference type="Proteomes" id="UP000789595">
    <property type="component" value="Unassembled WGS sequence"/>
</dbReference>
<dbReference type="SUPFAM" id="SSF55874">
    <property type="entry name" value="ATPase domain of HSP90 chaperone/DNA topoisomerase II/histidine kinase"/>
    <property type="match status" value="1"/>
</dbReference>
<feature type="region of interest" description="Disordered" evidence="1">
    <location>
        <begin position="481"/>
        <end position="556"/>
    </location>
</feature>
<dbReference type="Gene3D" id="3.30.565.10">
    <property type="entry name" value="Histidine kinase-like ATPase, C-terminal domain"/>
    <property type="match status" value="1"/>
</dbReference>
<evidence type="ECO:0000313" key="3">
    <source>
        <dbReference type="Proteomes" id="UP000789595"/>
    </source>
</evidence>
<proteinExistence type="predicted"/>